<dbReference type="AlphaFoldDB" id="A0A5C3PK84"/>
<dbReference type="InParanoid" id="A0A5C3PK84"/>
<dbReference type="Proteomes" id="UP000308197">
    <property type="component" value="Unassembled WGS sequence"/>
</dbReference>
<sequence>MASSRCCQARMQIERRSALQDTRRIRPQALPRCAAPSSSRRCDVQWTRARSSLTSTQQSWRCTRELPLAPSLGSAHPGCVATMSVEEAQVTDGQVERVRPWRGLHHIGIRAAWLEVRRALGGISIAICVCASASRLPFVGSRSWCAVHSIRPGIRCHLEPEGDGSVRVLLNSWHAQWMTSLANVC</sequence>
<accession>A0A5C3PK84</accession>
<keyword evidence="2" id="KW-1185">Reference proteome</keyword>
<protein>
    <submittedName>
        <fullName evidence="1">Uncharacterized protein</fullName>
    </submittedName>
</protein>
<proteinExistence type="predicted"/>
<dbReference type="EMBL" id="ML211105">
    <property type="protein sequence ID" value="TFK88630.1"/>
    <property type="molecule type" value="Genomic_DNA"/>
</dbReference>
<evidence type="ECO:0000313" key="1">
    <source>
        <dbReference type="EMBL" id="TFK88630.1"/>
    </source>
</evidence>
<evidence type="ECO:0000313" key="2">
    <source>
        <dbReference type="Proteomes" id="UP000308197"/>
    </source>
</evidence>
<reference evidence="1 2" key="1">
    <citation type="journal article" date="2019" name="Nat. Ecol. Evol.">
        <title>Megaphylogeny resolves global patterns of mushroom evolution.</title>
        <authorList>
            <person name="Varga T."/>
            <person name="Krizsan K."/>
            <person name="Foldi C."/>
            <person name="Dima B."/>
            <person name="Sanchez-Garcia M."/>
            <person name="Sanchez-Ramirez S."/>
            <person name="Szollosi G.J."/>
            <person name="Szarkandi J.G."/>
            <person name="Papp V."/>
            <person name="Albert L."/>
            <person name="Andreopoulos W."/>
            <person name="Angelini C."/>
            <person name="Antonin V."/>
            <person name="Barry K.W."/>
            <person name="Bougher N.L."/>
            <person name="Buchanan P."/>
            <person name="Buyck B."/>
            <person name="Bense V."/>
            <person name="Catcheside P."/>
            <person name="Chovatia M."/>
            <person name="Cooper J."/>
            <person name="Damon W."/>
            <person name="Desjardin D."/>
            <person name="Finy P."/>
            <person name="Geml J."/>
            <person name="Haridas S."/>
            <person name="Hughes K."/>
            <person name="Justo A."/>
            <person name="Karasinski D."/>
            <person name="Kautmanova I."/>
            <person name="Kiss B."/>
            <person name="Kocsube S."/>
            <person name="Kotiranta H."/>
            <person name="LaButti K.M."/>
            <person name="Lechner B.E."/>
            <person name="Liimatainen K."/>
            <person name="Lipzen A."/>
            <person name="Lukacs Z."/>
            <person name="Mihaltcheva S."/>
            <person name="Morgado L.N."/>
            <person name="Niskanen T."/>
            <person name="Noordeloos M.E."/>
            <person name="Ohm R.A."/>
            <person name="Ortiz-Santana B."/>
            <person name="Ovrebo C."/>
            <person name="Racz N."/>
            <person name="Riley R."/>
            <person name="Savchenko A."/>
            <person name="Shiryaev A."/>
            <person name="Soop K."/>
            <person name="Spirin V."/>
            <person name="Szebenyi C."/>
            <person name="Tomsovsky M."/>
            <person name="Tulloss R.E."/>
            <person name="Uehling J."/>
            <person name="Grigoriev I.V."/>
            <person name="Vagvolgyi C."/>
            <person name="Papp T."/>
            <person name="Martin F.M."/>
            <person name="Miettinen O."/>
            <person name="Hibbett D.S."/>
            <person name="Nagy L.G."/>
        </authorList>
    </citation>
    <scope>NUCLEOTIDE SEQUENCE [LARGE SCALE GENOMIC DNA]</scope>
    <source>
        <strain evidence="1 2">HHB13444</strain>
    </source>
</reference>
<name>A0A5C3PK84_9APHY</name>
<organism evidence="1 2">
    <name type="scientific">Polyporus arcularius HHB13444</name>
    <dbReference type="NCBI Taxonomy" id="1314778"/>
    <lineage>
        <taxon>Eukaryota</taxon>
        <taxon>Fungi</taxon>
        <taxon>Dikarya</taxon>
        <taxon>Basidiomycota</taxon>
        <taxon>Agaricomycotina</taxon>
        <taxon>Agaricomycetes</taxon>
        <taxon>Polyporales</taxon>
        <taxon>Polyporaceae</taxon>
        <taxon>Polyporus</taxon>
    </lineage>
</organism>
<gene>
    <name evidence="1" type="ORF">K466DRAFT_65326</name>
</gene>